<dbReference type="Proteomes" id="UP000325614">
    <property type="component" value="Chromosome"/>
</dbReference>
<proteinExistence type="predicted"/>
<dbReference type="EMBL" id="CP045423">
    <property type="protein sequence ID" value="QFU17804.1"/>
    <property type="molecule type" value="Genomic_DNA"/>
</dbReference>
<keyword evidence="3" id="KW-1185">Reference proteome</keyword>
<accession>A0A5P9K5I4</accession>
<evidence type="ECO:0000313" key="3">
    <source>
        <dbReference type="Proteomes" id="UP000325614"/>
    </source>
</evidence>
<feature type="chain" id="PRO_5024891037" evidence="1">
    <location>
        <begin position="17"/>
        <end position="133"/>
    </location>
</feature>
<evidence type="ECO:0000313" key="2">
    <source>
        <dbReference type="EMBL" id="QFU17804.1"/>
    </source>
</evidence>
<reference evidence="2 3" key="1">
    <citation type="submission" date="2019-10" db="EMBL/GenBank/DDBJ databases">
        <title>Isolation, Identification of Microvirga thermotolerans HR1, a novel thermophilic bacterium and Comparative Genomics of the genus Microvirga.</title>
        <authorList>
            <person name="Li J."/>
            <person name="Zhang W."/>
            <person name="Lin M."/>
            <person name="Wang J."/>
        </authorList>
    </citation>
    <scope>NUCLEOTIDE SEQUENCE [LARGE SCALE GENOMIC DNA]</scope>
    <source>
        <strain evidence="2 3">HR1</strain>
    </source>
</reference>
<dbReference type="AlphaFoldDB" id="A0A5P9K5I4"/>
<dbReference type="RefSeq" id="WP_152587435.1">
    <property type="nucleotide sequence ID" value="NZ_CP045423.1"/>
</dbReference>
<keyword evidence="1" id="KW-0732">Signal</keyword>
<sequence>MRISHAAALSMALLTAACTTTGTGSRPPRVVFSGTTLKVDNFGSVDPSCTSLGRTVVQVTEQPRHGKVTIREGLDYPTFHKDNIRAHCNAKRAPATQVFYTPAPGYTGPDAFQVEVVYPDGFTRSGSYRLEVR</sequence>
<dbReference type="KEGG" id="mico:GDR74_17145"/>
<protein>
    <submittedName>
        <fullName evidence="2">Uncharacterized protein</fullName>
    </submittedName>
</protein>
<name>A0A5P9K5I4_9HYPH</name>
<dbReference type="PROSITE" id="PS51257">
    <property type="entry name" value="PROKAR_LIPOPROTEIN"/>
    <property type="match status" value="1"/>
</dbReference>
<feature type="signal peptide" evidence="1">
    <location>
        <begin position="1"/>
        <end position="16"/>
    </location>
</feature>
<organism evidence="2 3">
    <name type="scientific">Microvirga thermotolerans</name>
    <dbReference type="NCBI Taxonomy" id="2651334"/>
    <lineage>
        <taxon>Bacteria</taxon>
        <taxon>Pseudomonadati</taxon>
        <taxon>Pseudomonadota</taxon>
        <taxon>Alphaproteobacteria</taxon>
        <taxon>Hyphomicrobiales</taxon>
        <taxon>Methylobacteriaceae</taxon>
        <taxon>Microvirga</taxon>
    </lineage>
</organism>
<evidence type="ECO:0000256" key="1">
    <source>
        <dbReference type="SAM" id="SignalP"/>
    </source>
</evidence>
<gene>
    <name evidence="2" type="ORF">GDR74_17145</name>
</gene>